<dbReference type="KEGG" id="bliq:INP51_12620"/>
<evidence type="ECO:0000313" key="2">
    <source>
        <dbReference type="Proteomes" id="UP000593601"/>
    </source>
</evidence>
<name>A0A7M2RHI5_9FIRM</name>
<reference evidence="1 2" key="1">
    <citation type="submission" date="2020-10" db="EMBL/GenBank/DDBJ databases">
        <title>Blautia liquoris sp.nov., isolated from the mud in a fermentation cellar used for the production of Chinese strong-flavoured liquor.</title>
        <authorList>
            <person name="Lu L."/>
        </authorList>
    </citation>
    <scope>NUCLEOTIDE SEQUENCE [LARGE SCALE GENOMIC DNA]</scope>
    <source>
        <strain evidence="1 2">LZLJ-3</strain>
    </source>
</reference>
<proteinExistence type="predicted"/>
<keyword evidence="2" id="KW-1185">Reference proteome</keyword>
<dbReference type="GO" id="GO:0016740">
    <property type="term" value="F:transferase activity"/>
    <property type="evidence" value="ECO:0007669"/>
    <property type="project" value="UniProtKB-KW"/>
</dbReference>
<gene>
    <name evidence="1" type="ORF">INP51_12620</name>
</gene>
<dbReference type="EMBL" id="CP063304">
    <property type="protein sequence ID" value="QOV18832.1"/>
    <property type="molecule type" value="Genomic_DNA"/>
</dbReference>
<dbReference type="AlphaFoldDB" id="A0A7M2RHI5"/>
<accession>A0A7M2RHI5</accession>
<dbReference type="RefSeq" id="WP_193735194.1">
    <property type="nucleotide sequence ID" value="NZ_CP063304.1"/>
</dbReference>
<keyword evidence="1" id="KW-0808">Transferase</keyword>
<dbReference type="Proteomes" id="UP000593601">
    <property type="component" value="Chromosome"/>
</dbReference>
<organism evidence="1 2">
    <name type="scientific">Blautia liquoris</name>
    <dbReference type="NCBI Taxonomy" id="2779518"/>
    <lineage>
        <taxon>Bacteria</taxon>
        <taxon>Bacillati</taxon>
        <taxon>Bacillota</taxon>
        <taxon>Clostridia</taxon>
        <taxon>Lachnospirales</taxon>
        <taxon>Lachnospiraceae</taxon>
        <taxon>Blautia</taxon>
    </lineage>
</organism>
<sequence>MRIIKYEQAYQTLISKFTCGNIVIDNFLKSSDALDDNQGVTYIMLSDNENMIIGYYNISTGRVDQIERVNNVDYYVPMGGSVNINYLAIAKEYQRINIYKGEKTKVYLGDYLLHDCEKRIAMLQKIVGISFITLNSTEQGYHLYHERNSYSDFEEDMSTFVPESDKLCYKLYKWIDDIVIT</sequence>
<protein>
    <submittedName>
        <fullName evidence="1">N-acetyltransferase</fullName>
    </submittedName>
</protein>
<dbReference type="Gene3D" id="3.40.630.30">
    <property type="match status" value="1"/>
</dbReference>
<evidence type="ECO:0000313" key="1">
    <source>
        <dbReference type="EMBL" id="QOV18832.1"/>
    </source>
</evidence>